<gene>
    <name evidence="2" type="ORF">G7070_15045</name>
</gene>
<evidence type="ECO:0000313" key="2">
    <source>
        <dbReference type="EMBL" id="QIK73338.1"/>
    </source>
</evidence>
<dbReference type="AlphaFoldDB" id="A0A6G7Y9L4"/>
<dbReference type="KEGG" id="prv:G7070_15045"/>
<dbReference type="EMBL" id="CP049865">
    <property type="protein sequence ID" value="QIK73338.1"/>
    <property type="molecule type" value="Genomic_DNA"/>
</dbReference>
<dbReference type="Proteomes" id="UP000501058">
    <property type="component" value="Chromosome"/>
</dbReference>
<keyword evidence="3" id="KW-1185">Reference proteome</keyword>
<evidence type="ECO:0000313" key="3">
    <source>
        <dbReference type="Proteomes" id="UP000501058"/>
    </source>
</evidence>
<protein>
    <submittedName>
        <fullName evidence="2">Uncharacterized protein</fullName>
    </submittedName>
</protein>
<feature type="transmembrane region" description="Helical" evidence="1">
    <location>
        <begin position="7"/>
        <end position="23"/>
    </location>
</feature>
<sequence>MGKWIKTIVLALIVMFAIFYLYTRPEAAADFIKFIFGIFDSIGRFFDSLVR</sequence>
<keyword evidence="1" id="KW-1133">Transmembrane helix</keyword>
<keyword evidence="1" id="KW-0472">Membrane</keyword>
<name>A0A6G7Y9L4_9ACTN</name>
<organism evidence="2 3">
    <name type="scientific">Propioniciclava coleopterorum</name>
    <dbReference type="NCBI Taxonomy" id="2714937"/>
    <lineage>
        <taxon>Bacteria</taxon>
        <taxon>Bacillati</taxon>
        <taxon>Actinomycetota</taxon>
        <taxon>Actinomycetes</taxon>
        <taxon>Propionibacteriales</taxon>
        <taxon>Propionibacteriaceae</taxon>
        <taxon>Propioniciclava</taxon>
    </lineage>
</organism>
<evidence type="ECO:0000256" key="1">
    <source>
        <dbReference type="SAM" id="Phobius"/>
    </source>
</evidence>
<accession>A0A6G7Y9L4</accession>
<proteinExistence type="predicted"/>
<dbReference type="RefSeq" id="WP_166234407.1">
    <property type="nucleotide sequence ID" value="NZ_CP049865.1"/>
</dbReference>
<reference evidence="2 3" key="1">
    <citation type="submission" date="2020-03" db="EMBL/GenBank/DDBJ databases">
        <title>Propioniciclava sp. nov., isolated from Hydrophilus acuminatus.</title>
        <authorList>
            <person name="Hyun D.-W."/>
            <person name="Bae J.-W."/>
        </authorList>
    </citation>
    <scope>NUCLEOTIDE SEQUENCE [LARGE SCALE GENOMIC DNA]</scope>
    <source>
        <strain evidence="2 3">HDW11</strain>
    </source>
</reference>
<keyword evidence="1" id="KW-0812">Transmembrane</keyword>